<dbReference type="OrthoDB" id="10037961at2759"/>
<keyword evidence="2" id="KW-1185">Reference proteome</keyword>
<name>A0A8S1BI59_ARCPL</name>
<reference evidence="1 2" key="1">
    <citation type="submission" date="2020-04" db="EMBL/GenBank/DDBJ databases">
        <authorList>
            <person name="Wallbank WR R."/>
            <person name="Pardo Diaz C."/>
            <person name="Kozak K."/>
            <person name="Martin S."/>
            <person name="Jiggins C."/>
            <person name="Moest M."/>
            <person name="Warren A I."/>
            <person name="Byers J.R.P. K."/>
            <person name="Montejo-Kovacevich G."/>
            <person name="Yen C E."/>
        </authorList>
    </citation>
    <scope>NUCLEOTIDE SEQUENCE [LARGE SCALE GENOMIC DNA]</scope>
</reference>
<dbReference type="AlphaFoldDB" id="A0A8S1BI59"/>
<dbReference type="Proteomes" id="UP000494106">
    <property type="component" value="Unassembled WGS sequence"/>
</dbReference>
<evidence type="ECO:0000313" key="2">
    <source>
        <dbReference type="Proteomes" id="UP000494106"/>
    </source>
</evidence>
<dbReference type="EMBL" id="CADEBC010000595">
    <property type="protein sequence ID" value="CAB3258024.1"/>
    <property type="molecule type" value="Genomic_DNA"/>
</dbReference>
<gene>
    <name evidence="1" type="ORF">APLA_LOCUS16341</name>
</gene>
<accession>A0A8S1BI59</accession>
<comment type="caution">
    <text evidence="1">The sequence shown here is derived from an EMBL/GenBank/DDBJ whole genome shotgun (WGS) entry which is preliminary data.</text>
</comment>
<organism evidence="1 2">
    <name type="scientific">Arctia plantaginis</name>
    <name type="common">Wood tiger moth</name>
    <name type="synonym">Phalaena plantaginis</name>
    <dbReference type="NCBI Taxonomy" id="874455"/>
    <lineage>
        <taxon>Eukaryota</taxon>
        <taxon>Metazoa</taxon>
        <taxon>Ecdysozoa</taxon>
        <taxon>Arthropoda</taxon>
        <taxon>Hexapoda</taxon>
        <taxon>Insecta</taxon>
        <taxon>Pterygota</taxon>
        <taxon>Neoptera</taxon>
        <taxon>Endopterygota</taxon>
        <taxon>Lepidoptera</taxon>
        <taxon>Glossata</taxon>
        <taxon>Ditrysia</taxon>
        <taxon>Noctuoidea</taxon>
        <taxon>Erebidae</taxon>
        <taxon>Arctiinae</taxon>
        <taxon>Arctia</taxon>
    </lineage>
</organism>
<evidence type="ECO:0000313" key="1">
    <source>
        <dbReference type="EMBL" id="CAB3258024.1"/>
    </source>
</evidence>
<protein>
    <submittedName>
        <fullName evidence="1">Uncharacterized protein</fullName>
    </submittedName>
</protein>
<proteinExistence type="predicted"/>
<sequence length="81" mass="9554">MSDKVVYSEKKGIKTSFCNRKRPKISRRRPLNRLLEIGLNSYEMCLEIDKQSIKLAERSLSDRVKEARIASRSSRKEMQEH</sequence>